<dbReference type="Proteomes" id="UP000006038">
    <property type="component" value="Unassembled WGS sequence"/>
</dbReference>
<keyword evidence="3" id="KW-1185">Reference proteome</keyword>
<evidence type="ECO:0000313" key="2">
    <source>
        <dbReference type="EnsemblPlants" id="OB02G14380.1"/>
    </source>
</evidence>
<dbReference type="HOGENOM" id="CLU_134194_0_0_1"/>
<accession>J3L9X1</accession>
<feature type="transmembrane region" description="Helical" evidence="1">
    <location>
        <begin position="16"/>
        <end position="39"/>
    </location>
</feature>
<name>J3L9X1_ORYBR</name>
<reference evidence="2" key="1">
    <citation type="submission" date="2013-04" db="UniProtKB">
        <authorList>
            <consortium name="EnsemblPlants"/>
        </authorList>
    </citation>
    <scope>IDENTIFICATION</scope>
</reference>
<keyword evidence="1" id="KW-0472">Membrane</keyword>
<sequence>MGYESEVRAGGLGSNLVFLLFVVALFLLVGRGVLVLLVLGDQVVHVALGLGELHLVHALPGVPVQEGLPPEHGRELLAHAAEHLLDRRRVADEGGRHLQAVGGDVAHARLHVVGDPLNEVGRVLVLDVQHLLVHLLGAHLPTEHG</sequence>
<dbReference type="AlphaFoldDB" id="J3L9X1"/>
<dbReference type="Gramene" id="OB02G14380.1">
    <property type="protein sequence ID" value="OB02G14380.1"/>
    <property type="gene ID" value="OB02G14380"/>
</dbReference>
<keyword evidence="1" id="KW-0812">Transmembrane</keyword>
<protein>
    <submittedName>
        <fullName evidence="2">Uncharacterized protein</fullName>
    </submittedName>
</protein>
<evidence type="ECO:0000313" key="3">
    <source>
        <dbReference type="Proteomes" id="UP000006038"/>
    </source>
</evidence>
<organism evidence="2">
    <name type="scientific">Oryza brachyantha</name>
    <name type="common">malo sina</name>
    <dbReference type="NCBI Taxonomy" id="4533"/>
    <lineage>
        <taxon>Eukaryota</taxon>
        <taxon>Viridiplantae</taxon>
        <taxon>Streptophyta</taxon>
        <taxon>Embryophyta</taxon>
        <taxon>Tracheophyta</taxon>
        <taxon>Spermatophyta</taxon>
        <taxon>Magnoliopsida</taxon>
        <taxon>Liliopsida</taxon>
        <taxon>Poales</taxon>
        <taxon>Poaceae</taxon>
        <taxon>BOP clade</taxon>
        <taxon>Oryzoideae</taxon>
        <taxon>Oryzeae</taxon>
        <taxon>Oryzinae</taxon>
        <taxon>Oryza</taxon>
    </lineage>
</organism>
<dbReference type="EnsemblPlants" id="OB02G14380.1">
    <property type="protein sequence ID" value="OB02G14380.1"/>
    <property type="gene ID" value="OB02G14380"/>
</dbReference>
<evidence type="ECO:0000256" key="1">
    <source>
        <dbReference type="SAM" id="Phobius"/>
    </source>
</evidence>
<keyword evidence="1" id="KW-1133">Transmembrane helix</keyword>
<proteinExistence type="predicted"/>